<organism evidence="1 2">
    <name type="scientific">Lecanosticta acicola</name>
    <dbReference type="NCBI Taxonomy" id="111012"/>
    <lineage>
        <taxon>Eukaryota</taxon>
        <taxon>Fungi</taxon>
        <taxon>Dikarya</taxon>
        <taxon>Ascomycota</taxon>
        <taxon>Pezizomycotina</taxon>
        <taxon>Dothideomycetes</taxon>
        <taxon>Dothideomycetidae</taxon>
        <taxon>Mycosphaerellales</taxon>
        <taxon>Mycosphaerellaceae</taxon>
        <taxon>Lecanosticta</taxon>
    </lineage>
</organism>
<dbReference type="EMBL" id="CAVMBE010000093">
    <property type="protein sequence ID" value="CAK4033775.1"/>
    <property type="molecule type" value="Genomic_DNA"/>
</dbReference>
<dbReference type="Proteomes" id="UP001296104">
    <property type="component" value="Unassembled WGS sequence"/>
</dbReference>
<keyword evidence="2" id="KW-1185">Reference proteome</keyword>
<accession>A0AAI9EF30</accession>
<dbReference type="AlphaFoldDB" id="A0AAI9EF30"/>
<comment type="caution">
    <text evidence="1">The sequence shown here is derived from an EMBL/GenBank/DDBJ whole genome shotgun (WGS) entry which is preliminary data.</text>
</comment>
<feature type="non-terminal residue" evidence="1">
    <location>
        <position position="227"/>
    </location>
</feature>
<name>A0AAI9EF30_9PEZI</name>
<evidence type="ECO:0000313" key="2">
    <source>
        <dbReference type="Proteomes" id="UP001296104"/>
    </source>
</evidence>
<protein>
    <submittedName>
        <fullName evidence="1">Uncharacterized protein</fullName>
    </submittedName>
</protein>
<reference evidence="1" key="1">
    <citation type="submission" date="2023-11" db="EMBL/GenBank/DDBJ databases">
        <authorList>
            <person name="Alioto T."/>
            <person name="Alioto T."/>
            <person name="Gomez Garrido J."/>
        </authorList>
    </citation>
    <scope>NUCLEOTIDE SEQUENCE</scope>
</reference>
<evidence type="ECO:0000313" key="1">
    <source>
        <dbReference type="EMBL" id="CAK4033775.1"/>
    </source>
</evidence>
<gene>
    <name evidence="1" type="ORF">LECACI_7A008933</name>
</gene>
<proteinExistence type="predicted"/>
<feature type="non-terminal residue" evidence="1">
    <location>
        <position position="1"/>
    </location>
</feature>
<sequence length="227" mass="25949">SRYSLALDLKEILEFKAYYRHKRVLATLVLSTELPKLLSSYYILIRRVFYEVFLKSYVARGQAVTLYPVKYFVSDGLPEEVVTLNIKQSKGFSNYLRLYKGNVTNSVGIATLSTKKASAMLKTLIVQDYRKIFTVIDTATNKLVLDRTSIQSNSSSPVSQNILPTGAVRRYGLEYSNLRFPPTMSIALRYGIVYNLEHSVVRSLPTFASRYGARSLCFEYVYRVRLT</sequence>